<dbReference type="EMBL" id="JAPDIA010000003">
    <property type="protein sequence ID" value="MDG0809681.1"/>
    <property type="molecule type" value="Genomic_DNA"/>
</dbReference>
<evidence type="ECO:0000313" key="5">
    <source>
        <dbReference type="EMBL" id="MDG0809681.1"/>
    </source>
</evidence>
<dbReference type="SUPFAM" id="SSF52172">
    <property type="entry name" value="CheY-like"/>
    <property type="match status" value="1"/>
</dbReference>
<sequence>MDIMMPGMSGLEAIASIRAMPGRKELPIIALTAKAFAEDGEECLRAGADGYLSKPVNVNELVREIRVRLRT</sequence>
<dbReference type="PANTHER" id="PTHR45339">
    <property type="entry name" value="HYBRID SIGNAL TRANSDUCTION HISTIDINE KINASE J"/>
    <property type="match status" value="1"/>
</dbReference>
<organism evidence="5 6">
    <name type="scientific">Cohnella rhizosphaerae</name>
    <dbReference type="NCBI Taxonomy" id="1457232"/>
    <lineage>
        <taxon>Bacteria</taxon>
        <taxon>Bacillati</taxon>
        <taxon>Bacillota</taxon>
        <taxon>Bacilli</taxon>
        <taxon>Bacillales</taxon>
        <taxon>Paenibacillaceae</taxon>
        <taxon>Cohnella</taxon>
    </lineage>
</organism>
<evidence type="ECO:0000256" key="3">
    <source>
        <dbReference type="PROSITE-ProRule" id="PRU00169"/>
    </source>
</evidence>
<dbReference type="Pfam" id="PF00072">
    <property type="entry name" value="Response_reg"/>
    <property type="match status" value="1"/>
</dbReference>
<dbReference type="InterPro" id="IPR001789">
    <property type="entry name" value="Sig_transdc_resp-reg_receiver"/>
</dbReference>
<keyword evidence="2" id="KW-0902">Two-component regulatory system</keyword>
<reference evidence="5" key="1">
    <citation type="submission" date="2022-10" db="EMBL/GenBank/DDBJ databases">
        <title>Comparative genomic analysis of Cohnella hashimotonis sp. nov., isolated from the International Space Station.</title>
        <authorList>
            <person name="Simpson A."/>
            <person name="Venkateswaran K."/>
        </authorList>
    </citation>
    <scope>NUCLEOTIDE SEQUENCE</scope>
    <source>
        <strain evidence="5">DSM 28161</strain>
    </source>
</reference>
<dbReference type="CDD" id="cd17546">
    <property type="entry name" value="REC_hyHK_CKI1_RcsC-like"/>
    <property type="match status" value="1"/>
</dbReference>
<dbReference type="PANTHER" id="PTHR45339:SF1">
    <property type="entry name" value="HYBRID SIGNAL TRANSDUCTION HISTIDINE KINASE J"/>
    <property type="match status" value="1"/>
</dbReference>
<feature type="modified residue" description="4-aspartylphosphate" evidence="3">
    <location>
        <position position="2"/>
    </location>
</feature>
<feature type="domain" description="Response regulatory" evidence="4">
    <location>
        <begin position="1"/>
        <end position="69"/>
    </location>
</feature>
<dbReference type="RefSeq" id="WP_277533092.1">
    <property type="nucleotide sequence ID" value="NZ_JAPDIA010000003.1"/>
</dbReference>
<dbReference type="AlphaFoldDB" id="A0A9X4QS32"/>
<dbReference type="Proteomes" id="UP001153404">
    <property type="component" value="Unassembled WGS sequence"/>
</dbReference>
<dbReference type="InterPro" id="IPR011006">
    <property type="entry name" value="CheY-like_superfamily"/>
</dbReference>
<keyword evidence="6" id="KW-1185">Reference proteome</keyword>
<comment type="caution">
    <text evidence="5">The sequence shown here is derived from an EMBL/GenBank/DDBJ whole genome shotgun (WGS) entry which is preliminary data.</text>
</comment>
<accession>A0A9X4QS32</accession>
<protein>
    <submittedName>
        <fullName evidence="5">Response regulator</fullName>
    </submittedName>
</protein>
<evidence type="ECO:0000259" key="4">
    <source>
        <dbReference type="PROSITE" id="PS50110"/>
    </source>
</evidence>
<evidence type="ECO:0000256" key="2">
    <source>
        <dbReference type="ARBA" id="ARBA00023012"/>
    </source>
</evidence>
<evidence type="ECO:0000313" key="6">
    <source>
        <dbReference type="Proteomes" id="UP001153404"/>
    </source>
</evidence>
<dbReference type="PROSITE" id="PS50110">
    <property type="entry name" value="RESPONSE_REGULATORY"/>
    <property type="match status" value="1"/>
</dbReference>
<gene>
    <name evidence="5" type="ORF">OMP40_10245</name>
</gene>
<name>A0A9X4QS32_9BACL</name>
<dbReference type="GO" id="GO:0000160">
    <property type="term" value="P:phosphorelay signal transduction system"/>
    <property type="evidence" value="ECO:0007669"/>
    <property type="project" value="UniProtKB-KW"/>
</dbReference>
<keyword evidence="1 3" id="KW-0597">Phosphoprotein</keyword>
<evidence type="ECO:0000256" key="1">
    <source>
        <dbReference type="ARBA" id="ARBA00022553"/>
    </source>
</evidence>
<dbReference type="Gene3D" id="3.40.50.2300">
    <property type="match status" value="1"/>
</dbReference>
<proteinExistence type="predicted"/>